<evidence type="ECO:0000313" key="2">
    <source>
        <dbReference type="EMBL" id="MBN7825988.1"/>
    </source>
</evidence>
<dbReference type="AlphaFoldDB" id="A0A939IN48"/>
<name>A0A939IN48_9ALTE</name>
<keyword evidence="3" id="KW-1185">Reference proteome</keyword>
<accession>A0A939IN48</accession>
<proteinExistence type="predicted"/>
<dbReference type="PANTHER" id="PTHR33387">
    <property type="entry name" value="RMLC-LIKE JELLY ROLL FOLD PROTEIN"/>
    <property type="match status" value="1"/>
</dbReference>
<protein>
    <submittedName>
        <fullName evidence="2">Cupin domain-containing protein</fullName>
    </submittedName>
</protein>
<dbReference type="Gene3D" id="2.60.120.10">
    <property type="entry name" value="Jelly Rolls"/>
    <property type="match status" value="1"/>
</dbReference>
<evidence type="ECO:0000259" key="1">
    <source>
        <dbReference type="Pfam" id="PF06172"/>
    </source>
</evidence>
<dbReference type="CDD" id="cd06121">
    <property type="entry name" value="cupin_YML079wp"/>
    <property type="match status" value="1"/>
</dbReference>
<dbReference type="SUPFAM" id="SSF51182">
    <property type="entry name" value="RmlC-like cupins"/>
    <property type="match status" value="1"/>
</dbReference>
<dbReference type="InterPro" id="IPR011051">
    <property type="entry name" value="RmlC_Cupin_sf"/>
</dbReference>
<organism evidence="2 3">
    <name type="scientific">Bowmanella dokdonensis</name>
    <dbReference type="NCBI Taxonomy" id="751969"/>
    <lineage>
        <taxon>Bacteria</taxon>
        <taxon>Pseudomonadati</taxon>
        <taxon>Pseudomonadota</taxon>
        <taxon>Gammaproteobacteria</taxon>
        <taxon>Alteromonadales</taxon>
        <taxon>Alteromonadaceae</taxon>
        <taxon>Bowmanella</taxon>
    </lineage>
</organism>
<dbReference type="InterPro" id="IPR039935">
    <property type="entry name" value="YML079W-like"/>
</dbReference>
<dbReference type="Pfam" id="PF06172">
    <property type="entry name" value="Cupin_5"/>
    <property type="match status" value="1"/>
</dbReference>
<dbReference type="InterPro" id="IPR009327">
    <property type="entry name" value="Cupin_DUF985"/>
</dbReference>
<dbReference type="InterPro" id="IPR014710">
    <property type="entry name" value="RmlC-like_jellyroll"/>
</dbReference>
<dbReference type="RefSeq" id="WP_206574100.1">
    <property type="nucleotide sequence ID" value="NZ_JAFKCV010000006.1"/>
</dbReference>
<dbReference type="EMBL" id="JAFKCV010000006">
    <property type="protein sequence ID" value="MBN7825988.1"/>
    <property type="molecule type" value="Genomic_DNA"/>
</dbReference>
<gene>
    <name evidence="2" type="ORF">J0A66_12190</name>
</gene>
<reference evidence="2" key="1">
    <citation type="submission" date="2021-03" db="EMBL/GenBank/DDBJ databases">
        <title>novel species isolated from a fishpond in China.</title>
        <authorList>
            <person name="Lu H."/>
            <person name="Cai Z."/>
        </authorList>
    </citation>
    <scope>NUCLEOTIDE SEQUENCE</scope>
    <source>
        <strain evidence="2">JCM 30855</strain>
    </source>
</reference>
<dbReference type="Proteomes" id="UP000664654">
    <property type="component" value="Unassembled WGS sequence"/>
</dbReference>
<evidence type="ECO:0000313" key="3">
    <source>
        <dbReference type="Proteomes" id="UP000664654"/>
    </source>
</evidence>
<comment type="caution">
    <text evidence="2">The sequence shown here is derived from an EMBL/GenBank/DDBJ whole genome shotgun (WGS) entry which is preliminary data.</text>
</comment>
<sequence>MQSLIEKFDLKPHPEGGYYREVYRGKLQIDSPVTGDPRQTLTHIYFLLTAGDVSRFHRVLHDEVWNHYAGAPLRLIDLHEGKVKEILLGPQQSEFTHVIRGGHYQAAESQGDYSLLGCTVAPGFDFADFNFIEPGSDLARFIREKQADLRKFL</sequence>
<feature type="domain" description="DUF985" evidence="1">
    <location>
        <begin position="2"/>
        <end position="131"/>
    </location>
</feature>
<dbReference type="PANTHER" id="PTHR33387:SF3">
    <property type="entry name" value="DUF985 DOMAIN-CONTAINING PROTEIN"/>
    <property type="match status" value="1"/>
</dbReference>